<name>A0A655YYJ4_VIBCL</name>
<evidence type="ECO:0000313" key="1">
    <source>
        <dbReference type="EMBL" id="CSD41891.1"/>
    </source>
</evidence>
<dbReference type="AlphaFoldDB" id="A0A655YYJ4"/>
<reference evidence="1 2" key="1">
    <citation type="submission" date="2015-07" db="EMBL/GenBank/DDBJ databases">
        <authorList>
            <consortium name="Pathogen Informatics"/>
        </authorList>
    </citation>
    <scope>NUCLEOTIDE SEQUENCE [LARGE SCALE GENOMIC DNA]</scope>
    <source>
        <strain evidence="1 2">A316</strain>
    </source>
</reference>
<dbReference type="Proteomes" id="UP000041770">
    <property type="component" value="Unassembled WGS sequence"/>
</dbReference>
<sequence>MVCWYWVYLAIFSGHHWDWSTPVTLTRHAPVTQTEVNGFLTFAFCFQFGSNRIKGSLEIQTIKFARSEKNTFFSVSRFRHIQLAAIGRLNHRDDV</sequence>
<dbReference type="EMBL" id="CWQY01000075">
    <property type="protein sequence ID" value="CSD41891.1"/>
    <property type="molecule type" value="Genomic_DNA"/>
</dbReference>
<accession>A0A655YYJ4</accession>
<gene>
    <name evidence="1" type="ORF">ERS013200_04122</name>
</gene>
<organism evidence="1 2">
    <name type="scientific">Vibrio cholerae</name>
    <dbReference type="NCBI Taxonomy" id="666"/>
    <lineage>
        <taxon>Bacteria</taxon>
        <taxon>Pseudomonadati</taxon>
        <taxon>Pseudomonadota</taxon>
        <taxon>Gammaproteobacteria</taxon>
        <taxon>Vibrionales</taxon>
        <taxon>Vibrionaceae</taxon>
        <taxon>Vibrio</taxon>
    </lineage>
</organism>
<proteinExistence type="predicted"/>
<evidence type="ECO:0000313" key="2">
    <source>
        <dbReference type="Proteomes" id="UP000041770"/>
    </source>
</evidence>
<protein>
    <submittedName>
        <fullName evidence="1">Uncharacterized protein</fullName>
    </submittedName>
</protein>